<evidence type="ECO:0000256" key="2">
    <source>
        <dbReference type="RuleBase" id="RU367162"/>
    </source>
</evidence>
<name>A0A9W8GDU7_9FUNG</name>
<feature type="compositionally biased region" description="Low complexity" evidence="3">
    <location>
        <begin position="72"/>
        <end position="83"/>
    </location>
</feature>
<evidence type="ECO:0000256" key="1">
    <source>
        <dbReference type="ARBA" id="ARBA00005605"/>
    </source>
</evidence>
<gene>
    <name evidence="4" type="ORF">IWW39_006164</name>
</gene>
<comment type="similarity">
    <text evidence="1 2">Belongs to the YPI1 family.</text>
</comment>
<keyword evidence="5" id="KW-1185">Reference proteome</keyword>
<feature type="region of interest" description="Disordered" evidence="3">
    <location>
        <begin position="122"/>
        <end position="174"/>
    </location>
</feature>
<evidence type="ECO:0000256" key="3">
    <source>
        <dbReference type="SAM" id="MobiDB-lite"/>
    </source>
</evidence>
<dbReference type="OrthoDB" id="307488at2759"/>
<comment type="function">
    <text evidence="2">Regulator of type 1 phosphatases which maintains protein phosphatase activity under strict control.</text>
</comment>
<reference evidence="4" key="1">
    <citation type="submission" date="2022-07" db="EMBL/GenBank/DDBJ databases">
        <title>Phylogenomic reconstructions and comparative analyses of Kickxellomycotina fungi.</title>
        <authorList>
            <person name="Reynolds N.K."/>
            <person name="Stajich J.E."/>
            <person name="Barry K."/>
            <person name="Grigoriev I.V."/>
            <person name="Crous P."/>
            <person name="Smith M.E."/>
        </authorList>
    </citation>
    <scope>NUCLEOTIDE SEQUENCE</scope>
    <source>
        <strain evidence="4">CBS 109367</strain>
    </source>
</reference>
<dbReference type="EMBL" id="JANBTX010000499">
    <property type="protein sequence ID" value="KAJ2682007.1"/>
    <property type="molecule type" value="Genomic_DNA"/>
</dbReference>
<protein>
    <recommendedName>
        <fullName evidence="2">Type 1 phosphatases regulator</fullName>
    </recommendedName>
</protein>
<feature type="region of interest" description="Disordered" evidence="3">
    <location>
        <begin position="1"/>
        <end position="107"/>
    </location>
</feature>
<feature type="compositionally biased region" description="Low complexity" evidence="3">
    <location>
        <begin position="134"/>
        <end position="145"/>
    </location>
</feature>
<dbReference type="GO" id="GO:0004865">
    <property type="term" value="F:protein serine/threonine phosphatase inhibitor activity"/>
    <property type="evidence" value="ECO:0007669"/>
    <property type="project" value="UniProtKB-UniRule"/>
</dbReference>
<dbReference type="Proteomes" id="UP001151516">
    <property type="component" value="Unassembled WGS sequence"/>
</dbReference>
<sequence>MAERAPGAETTTNGSGPSALAGTRLGELRGSGTSLASHGSRTMVVGGNGEGQGSAATSVSAEGVLRLRGESSRQSSASAEEQPQPQPQPQPAAGGRVQWAEDTVDNEHLNRKKSKVCCIFRRQRQFDESDSDESCGSGSSSGGEDSPNEYERMPKARSRKHKHRCQAGGDDVAH</sequence>
<feature type="compositionally biased region" description="Polar residues" evidence="3">
    <location>
        <begin position="31"/>
        <end position="40"/>
    </location>
</feature>
<comment type="caution">
    <text evidence="4">The sequence shown here is derived from an EMBL/GenBank/DDBJ whole genome shotgun (WGS) entry which is preliminary data.</text>
</comment>
<dbReference type="InterPro" id="IPR011107">
    <property type="entry name" value="PPI_Ypi1"/>
</dbReference>
<accession>A0A9W8GDU7</accession>
<evidence type="ECO:0000313" key="5">
    <source>
        <dbReference type="Proteomes" id="UP001151516"/>
    </source>
</evidence>
<organism evidence="4 5">
    <name type="scientific">Coemansia spiralis</name>
    <dbReference type="NCBI Taxonomy" id="417178"/>
    <lineage>
        <taxon>Eukaryota</taxon>
        <taxon>Fungi</taxon>
        <taxon>Fungi incertae sedis</taxon>
        <taxon>Zoopagomycota</taxon>
        <taxon>Kickxellomycotina</taxon>
        <taxon>Kickxellomycetes</taxon>
        <taxon>Kickxellales</taxon>
        <taxon>Kickxellaceae</taxon>
        <taxon>Coemansia</taxon>
    </lineage>
</organism>
<dbReference type="GO" id="GO:0005634">
    <property type="term" value="C:nucleus"/>
    <property type="evidence" value="ECO:0007669"/>
    <property type="project" value="UniProtKB-SubCell"/>
</dbReference>
<dbReference type="PANTHER" id="PTHR20835:SF0">
    <property type="entry name" value="E3 UBIQUITIN-PROTEIN LIGASE PPP1R11"/>
    <property type="match status" value="1"/>
</dbReference>
<comment type="subcellular location">
    <subcellularLocation>
        <location evidence="2">Nucleus</location>
    </subcellularLocation>
</comment>
<dbReference type="AlphaFoldDB" id="A0A9W8GDU7"/>
<keyword evidence="2" id="KW-0539">Nucleus</keyword>
<proteinExistence type="inferred from homology"/>
<dbReference type="Pfam" id="PF07491">
    <property type="entry name" value="PPI_Ypi1"/>
    <property type="match status" value="1"/>
</dbReference>
<feature type="compositionally biased region" description="Basic residues" evidence="3">
    <location>
        <begin position="155"/>
        <end position="165"/>
    </location>
</feature>
<evidence type="ECO:0000313" key="4">
    <source>
        <dbReference type="EMBL" id="KAJ2682007.1"/>
    </source>
</evidence>
<dbReference type="GO" id="GO:0008157">
    <property type="term" value="F:protein phosphatase 1 binding"/>
    <property type="evidence" value="ECO:0007669"/>
    <property type="project" value="TreeGrafter"/>
</dbReference>
<dbReference type="PANTHER" id="PTHR20835">
    <property type="entry name" value="E3 UBIQUITIN-PROTEIN LIGASE PPP1R11-RELATED"/>
    <property type="match status" value="1"/>
</dbReference>